<organism evidence="1">
    <name type="scientific">Pinus koraiensis</name>
    <name type="common">Korean pine</name>
    <dbReference type="NCBI Taxonomy" id="88728"/>
    <lineage>
        <taxon>Eukaryota</taxon>
        <taxon>Viridiplantae</taxon>
        <taxon>Streptophyta</taxon>
        <taxon>Embryophyta</taxon>
        <taxon>Tracheophyta</taxon>
        <taxon>Spermatophyta</taxon>
        <taxon>Pinopsida</taxon>
        <taxon>Pinidae</taxon>
        <taxon>Conifers I</taxon>
        <taxon>Pinales</taxon>
        <taxon>Pinaceae</taxon>
        <taxon>Pinus</taxon>
        <taxon>Pinus subgen. Strobus</taxon>
    </lineage>
</organism>
<proteinExistence type="predicted"/>
<keyword evidence="1" id="KW-0150">Chloroplast</keyword>
<dbReference type="AlphaFoldDB" id="Q85WU4"/>
<dbReference type="RefSeq" id="YP_001152222.1">
    <property type="nucleotide sequence ID" value="NC_004677.2"/>
</dbReference>
<dbReference type="GeneID" id="5048380"/>
<reference evidence="1" key="1">
    <citation type="submission" date="2007-04" db="EMBL/GenBank/DDBJ databases">
        <authorList>
            <person name="Noh E.W."/>
            <person name="Lee J.S."/>
            <person name="Choi Y.I."/>
            <person name="Han M.S."/>
            <person name="Yi Y.S."/>
            <person name="Han S.U."/>
        </authorList>
    </citation>
    <scope>NUCLEOTIDE SEQUENCE</scope>
</reference>
<keyword evidence="1" id="KW-0934">Plastid</keyword>
<protein>
    <submittedName>
        <fullName evidence="1">ORF61d</fullName>
    </submittedName>
</protein>
<accession>Q85WU4</accession>
<sequence length="61" mass="7096">MIGPETSTHDDNGSHSRPSTLIISKLLFDQNKRMRNRNRINICGIPHMGDTDRNSYYFLYP</sequence>
<geneLocation type="chloroplast" evidence="1"/>
<evidence type="ECO:0000313" key="1">
    <source>
        <dbReference type="EMBL" id="AAO74125.2"/>
    </source>
</evidence>
<dbReference type="EMBL" id="AY228468">
    <property type="protein sequence ID" value="AAO74125.2"/>
    <property type="molecule type" value="Genomic_DNA"/>
</dbReference>
<name>Q85WU4_PINKO</name>